<dbReference type="OMA" id="NICARTK"/>
<dbReference type="Proteomes" id="UP000009168">
    <property type="component" value="Unassembled WGS sequence"/>
</dbReference>
<feature type="compositionally biased region" description="Basic residues" evidence="1">
    <location>
        <begin position="810"/>
        <end position="820"/>
    </location>
</feature>
<feature type="compositionally biased region" description="Basic and acidic residues" evidence="1">
    <location>
        <begin position="349"/>
        <end position="358"/>
    </location>
</feature>
<dbReference type="InParanoid" id="I7M3P7"/>
<dbReference type="HOGENOM" id="CLU_345009_0_0_1"/>
<name>I7M3P7_TETTS</name>
<proteinExistence type="predicted"/>
<dbReference type="KEGG" id="tet:TTHERM_00659030"/>
<dbReference type="EMBL" id="GG662471">
    <property type="protein sequence ID" value="EAS03859.1"/>
    <property type="molecule type" value="Genomic_DNA"/>
</dbReference>
<gene>
    <name evidence="2" type="ORF">TTHERM_00659030</name>
</gene>
<dbReference type="eggNOG" id="ENOG502RG2F">
    <property type="taxonomic scope" value="Eukaryota"/>
</dbReference>
<feature type="compositionally biased region" description="Basic and acidic residues" evidence="1">
    <location>
        <begin position="384"/>
        <end position="398"/>
    </location>
</feature>
<feature type="region of interest" description="Disordered" evidence="1">
    <location>
        <begin position="797"/>
        <end position="820"/>
    </location>
</feature>
<sequence>MQQAQVRSNLPKPIYGLHKRLGEENVEQNTKAVIEKYKTYTWDKSFIYNYLDTRLLKSIFLDDNQYFQDCIFLINEYNAEVEKIKKSKEEMKNGPWKMRFFSTLYNLLREVIFTRDRILQRSFAQDVNQWAYKQLEGLEADQKEIKPFENDPAFMLTTLRGVMKDFSKYRKTSSSRERPVNKSLEKQITVTFTANTLPNFNDESTVIGNRTFLDESTRDQTILDNRQQSPEKEEQSVLSQSTTHFKVTSILSQAGLRPKMKMPSEYVQEALKDYNICARTKHPEYEPPAVRLKEYKRRVLSFDDPSKVLTKLADTQKKDSEFSRVTYPKPLTLQDMKKKKEEEEQQALEEQKREEAANRAESAAGEIKPEDGQAPAAATPNQEGEQKADDDKSQKEDLDLSGILAEKDDGQPKKPPLQPNIKNYTNDEYGKETFIRDLNKKYDHRSNYIYYEPSDDVREIRMENKWNENRQKELKEKRENEEMIKLVQEWSIAKGRLEKEISRKIDSNIYGSKFKDCEYRFNKKTNEELQKLDQETKEAALKQNALQEIREIEDKKKRIEQKKKEREERRKEREEKKNKKKRHDSDSDKEKSDEESYDEELDGPFDPSNPKFKNKRRPHSLHVQSKPEQKSVDFTSTLPRIAKVQNQTNLHPFKGLEYDTQRQKIEMIKRLHGNLINIKPNNPANNNELSKTQQAAVQSESSQSFYYESQNRNQSKEPIQPSLSVYSRDVMQKLRPFSAIFEANDLSVIQKEQLLEVHEVKNRMAKYKLSVPYKKLKDAIIVPEGLTNKEDLELIPDPGQGLIKNPFMKDKKKKKKKKRK</sequence>
<protein>
    <submittedName>
        <fullName evidence="2">Uncharacterized protein</fullName>
    </submittedName>
</protein>
<evidence type="ECO:0000313" key="3">
    <source>
        <dbReference type="Proteomes" id="UP000009168"/>
    </source>
</evidence>
<keyword evidence="3" id="KW-1185">Reference proteome</keyword>
<feature type="compositionally biased region" description="Low complexity" evidence="1">
    <location>
        <begin position="700"/>
        <end position="710"/>
    </location>
</feature>
<accession>I7M3P7</accession>
<organism evidence="2 3">
    <name type="scientific">Tetrahymena thermophila (strain SB210)</name>
    <dbReference type="NCBI Taxonomy" id="312017"/>
    <lineage>
        <taxon>Eukaryota</taxon>
        <taxon>Sar</taxon>
        <taxon>Alveolata</taxon>
        <taxon>Ciliophora</taxon>
        <taxon>Intramacronucleata</taxon>
        <taxon>Oligohymenophorea</taxon>
        <taxon>Hymenostomatida</taxon>
        <taxon>Tetrahymenina</taxon>
        <taxon>Tetrahymenidae</taxon>
        <taxon>Tetrahymena</taxon>
    </lineage>
</organism>
<feature type="compositionally biased region" description="Basic and acidic residues" evidence="1">
    <location>
        <begin position="551"/>
        <end position="594"/>
    </location>
</feature>
<evidence type="ECO:0000256" key="1">
    <source>
        <dbReference type="SAM" id="MobiDB-lite"/>
    </source>
</evidence>
<dbReference type="AlphaFoldDB" id="I7M3P7"/>
<feature type="compositionally biased region" description="Polar residues" evidence="1">
    <location>
        <begin position="711"/>
        <end position="721"/>
    </location>
</feature>
<dbReference type="OrthoDB" id="295242at2759"/>
<reference evidence="3" key="1">
    <citation type="journal article" date="2006" name="PLoS Biol.">
        <title>Macronuclear genome sequence of the ciliate Tetrahymena thermophila, a model eukaryote.</title>
        <authorList>
            <person name="Eisen J.A."/>
            <person name="Coyne R.S."/>
            <person name="Wu M."/>
            <person name="Wu D."/>
            <person name="Thiagarajan M."/>
            <person name="Wortman J.R."/>
            <person name="Badger J.H."/>
            <person name="Ren Q."/>
            <person name="Amedeo P."/>
            <person name="Jones K.M."/>
            <person name="Tallon L.J."/>
            <person name="Delcher A.L."/>
            <person name="Salzberg S.L."/>
            <person name="Silva J.C."/>
            <person name="Haas B.J."/>
            <person name="Majoros W.H."/>
            <person name="Farzad M."/>
            <person name="Carlton J.M."/>
            <person name="Smith R.K. Jr."/>
            <person name="Garg J."/>
            <person name="Pearlman R.E."/>
            <person name="Karrer K.M."/>
            <person name="Sun L."/>
            <person name="Manning G."/>
            <person name="Elde N.C."/>
            <person name="Turkewitz A.P."/>
            <person name="Asai D.J."/>
            <person name="Wilkes D.E."/>
            <person name="Wang Y."/>
            <person name="Cai H."/>
            <person name="Collins K."/>
            <person name="Stewart B.A."/>
            <person name="Lee S.R."/>
            <person name="Wilamowska K."/>
            <person name="Weinberg Z."/>
            <person name="Ruzzo W.L."/>
            <person name="Wloga D."/>
            <person name="Gaertig J."/>
            <person name="Frankel J."/>
            <person name="Tsao C.-C."/>
            <person name="Gorovsky M.A."/>
            <person name="Keeling P.J."/>
            <person name="Waller R.F."/>
            <person name="Patron N.J."/>
            <person name="Cherry J.M."/>
            <person name="Stover N.A."/>
            <person name="Krieger C.J."/>
            <person name="del Toro C."/>
            <person name="Ryder H.F."/>
            <person name="Williamson S.C."/>
            <person name="Barbeau R.A."/>
            <person name="Hamilton E.P."/>
            <person name="Orias E."/>
        </authorList>
    </citation>
    <scope>NUCLEOTIDE SEQUENCE [LARGE SCALE GENOMIC DNA]</scope>
    <source>
        <strain evidence="3">SB210</strain>
    </source>
</reference>
<evidence type="ECO:0000313" key="2">
    <source>
        <dbReference type="EMBL" id="EAS03859.1"/>
    </source>
</evidence>
<feature type="region of interest" description="Disordered" evidence="1">
    <location>
        <begin position="551"/>
        <end position="633"/>
    </location>
</feature>
<dbReference type="RefSeq" id="XP_001024104.1">
    <property type="nucleotide sequence ID" value="XM_001024104.1"/>
</dbReference>
<feature type="region of interest" description="Disordered" evidence="1">
    <location>
        <begin position="315"/>
        <end position="427"/>
    </location>
</feature>
<feature type="region of interest" description="Disordered" evidence="1">
    <location>
        <begin position="700"/>
        <end position="721"/>
    </location>
</feature>
<dbReference type="GeneID" id="7830193"/>